<dbReference type="PANTHER" id="PTHR12227:SF0">
    <property type="entry name" value="GLYCERATE KINASE"/>
    <property type="match status" value="1"/>
</dbReference>
<feature type="domain" description="MOFRL-associated" evidence="1">
    <location>
        <begin position="4"/>
        <end position="148"/>
    </location>
</feature>
<reference evidence="3" key="1">
    <citation type="submission" date="2021-01" db="EMBL/GenBank/DDBJ databases">
        <title>Caligus Genome Assembly.</title>
        <authorList>
            <person name="Gallardo-Escarate C."/>
        </authorList>
    </citation>
    <scope>NUCLEOTIDE SEQUENCE [LARGE SCALE GENOMIC DNA]</scope>
</reference>
<evidence type="ECO:0000313" key="2">
    <source>
        <dbReference type="EMBL" id="QQP49139.1"/>
    </source>
</evidence>
<protein>
    <submittedName>
        <fullName evidence="2">Glycerate kinase</fullName>
    </submittedName>
</protein>
<name>A0A7T8HFP9_CALRO</name>
<dbReference type="EMBL" id="CP045895">
    <property type="protein sequence ID" value="QQP49139.1"/>
    <property type="molecule type" value="Genomic_DNA"/>
</dbReference>
<dbReference type="InterPro" id="IPR039760">
    <property type="entry name" value="MOFRL_protein"/>
</dbReference>
<dbReference type="Pfam" id="PF13660">
    <property type="entry name" value="DUF4147"/>
    <property type="match status" value="1"/>
</dbReference>
<accession>A0A7T8HFP9</accession>
<dbReference type="Proteomes" id="UP000595437">
    <property type="component" value="Chromosome 6"/>
</dbReference>
<dbReference type="OrthoDB" id="44918at2759"/>
<organism evidence="2 3">
    <name type="scientific">Caligus rogercresseyi</name>
    <name type="common">Sea louse</name>
    <dbReference type="NCBI Taxonomy" id="217165"/>
    <lineage>
        <taxon>Eukaryota</taxon>
        <taxon>Metazoa</taxon>
        <taxon>Ecdysozoa</taxon>
        <taxon>Arthropoda</taxon>
        <taxon>Crustacea</taxon>
        <taxon>Multicrustacea</taxon>
        <taxon>Hexanauplia</taxon>
        <taxon>Copepoda</taxon>
        <taxon>Siphonostomatoida</taxon>
        <taxon>Caligidae</taxon>
        <taxon>Caligus</taxon>
    </lineage>
</organism>
<keyword evidence="2" id="KW-0418">Kinase</keyword>
<dbReference type="InterPro" id="IPR025286">
    <property type="entry name" value="MOFRL_assoc_dom"/>
</dbReference>
<dbReference type="GO" id="GO:0005737">
    <property type="term" value="C:cytoplasm"/>
    <property type="evidence" value="ECO:0007669"/>
    <property type="project" value="TreeGrafter"/>
</dbReference>
<proteinExistence type="predicted"/>
<dbReference type="SUPFAM" id="SSF82544">
    <property type="entry name" value="GckA/TtuD-like"/>
    <property type="match status" value="1"/>
</dbReference>
<sequence length="163" mass="18072">MSDLKEVVTQVISGLDPTPRIHEHLSKHKHDRPLTVVGFGKAVYRMAVGMDIISIPHEQKEIPCLSTIRVRKGARRNLPDEDSHIATKEILTCLSGMKEDSHCVILISGGGSACLCAPKRDIIHLLSIYGASIYEINTVRKRLSAIKGIHISLIMKSFNIRIT</sequence>
<dbReference type="AlphaFoldDB" id="A0A7T8HFP9"/>
<dbReference type="GO" id="GO:0008887">
    <property type="term" value="F:glycerate kinase activity"/>
    <property type="evidence" value="ECO:0007669"/>
    <property type="project" value="InterPro"/>
</dbReference>
<keyword evidence="2" id="KW-0808">Transferase</keyword>
<evidence type="ECO:0000259" key="1">
    <source>
        <dbReference type="Pfam" id="PF13660"/>
    </source>
</evidence>
<keyword evidence="3" id="KW-1185">Reference proteome</keyword>
<dbReference type="Gene3D" id="3.40.50.10180">
    <property type="entry name" value="Glycerate kinase, MOFRL-like N-terminal domain"/>
    <property type="match status" value="1"/>
</dbReference>
<dbReference type="PANTHER" id="PTHR12227">
    <property type="entry name" value="GLYCERATE KINASE"/>
    <property type="match status" value="1"/>
</dbReference>
<evidence type="ECO:0000313" key="3">
    <source>
        <dbReference type="Proteomes" id="UP000595437"/>
    </source>
</evidence>
<gene>
    <name evidence="2" type="ORF">FKW44_009678</name>
</gene>
<dbReference type="InterPro" id="IPR038614">
    <property type="entry name" value="GK_N_sf"/>
</dbReference>